<dbReference type="GO" id="GO:0005737">
    <property type="term" value="C:cytoplasm"/>
    <property type="evidence" value="ECO:0007669"/>
    <property type="project" value="TreeGrafter"/>
</dbReference>
<dbReference type="InterPro" id="IPR036412">
    <property type="entry name" value="HAD-like_sf"/>
</dbReference>
<organism evidence="1 2">
    <name type="scientific">Meridianimarinicoccus aquatilis</name>
    <dbReference type="NCBI Taxonomy" id="2552766"/>
    <lineage>
        <taxon>Bacteria</taxon>
        <taxon>Pseudomonadati</taxon>
        <taxon>Pseudomonadota</taxon>
        <taxon>Alphaproteobacteria</taxon>
        <taxon>Rhodobacterales</taxon>
        <taxon>Paracoccaceae</taxon>
        <taxon>Meridianimarinicoccus</taxon>
    </lineage>
</organism>
<dbReference type="Pfam" id="PF13242">
    <property type="entry name" value="Hydrolase_like"/>
    <property type="match status" value="1"/>
</dbReference>
<comment type="caution">
    <text evidence="1">The sequence shown here is derived from an EMBL/GenBank/DDBJ whole genome shotgun (WGS) entry which is preliminary data.</text>
</comment>
<dbReference type="PANTHER" id="PTHR19288:SF90">
    <property type="entry name" value="OS08G0542600 PROTEIN"/>
    <property type="match status" value="1"/>
</dbReference>
<evidence type="ECO:0000313" key="2">
    <source>
        <dbReference type="Proteomes" id="UP000294562"/>
    </source>
</evidence>
<dbReference type="Pfam" id="PF13344">
    <property type="entry name" value="Hydrolase_6"/>
    <property type="match status" value="1"/>
</dbReference>
<proteinExistence type="predicted"/>
<accession>A0A4R6B396</accession>
<dbReference type="OrthoDB" id="9791073at2"/>
<sequence>MTRIIDSLSDISASYDAVFCDLWGCLHNGVNVFDSAVAALQAFRASGGKVILVTNSPRPRDQVAAQLDGLGAPRDCWDDIATSGDSAQAAMVHGIVGQKVFHLGPERDMSFFTDLAEDLPTPEFTLVPLDEADGIVCTGLLDDTTETPDDYRGQLLLAKTKGLKMLCANPDIIVDKGDSRIYCAGALAQLYTEMGGESLYFGKPHPPIYDLARRRLSALAKVSDDRILAIGDGPGTDLAGAMGEDIDFLFVTGGIVAEQTGTDRQPDPDKLKAFLQQERLATTFSVGHLR</sequence>
<keyword evidence="1" id="KW-0378">Hydrolase</keyword>
<dbReference type="CDD" id="cd07525">
    <property type="entry name" value="HAD_like"/>
    <property type="match status" value="1"/>
</dbReference>
<dbReference type="InterPro" id="IPR023214">
    <property type="entry name" value="HAD_sf"/>
</dbReference>
<dbReference type="Proteomes" id="UP000294562">
    <property type="component" value="Unassembled WGS sequence"/>
</dbReference>
<name>A0A4R6B396_9RHOB</name>
<dbReference type="RefSeq" id="WP_133342212.1">
    <property type="nucleotide sequence ID" value="NZ_SMZO01000011.1"/>
</dbReference>
<dbReference type="AlphaFoldDB" id="A0A4R6B396"/>
<gene>
    <name evidence="1" type="ORF">E2L05_07020</name>
</gene>
<reference evidence="1 2" key="1">
    <citation type="submission" date="2019-03" db="EMBL/GenBank/DDBJ databases">
        <title>Rhodobacteraceae bacterium SM1902, a new member of the family Rhodobacteraceae isolated from Yantai.</title>
        <authorList>
            <person name="Sun Y."/>
        </authorList>
    </citation>
    <scope>NUCLEOTIDE SEQUENCE [LARGE SCALE GENOMIC DNA]</scope>
    <source>
        <strain evidence="1 2">SM1902</strain>
    </source>
</reference>
<dbReference type="NCBIfam" id="TIGR01460">
    <property type="entry name" value="HAD-SF-IIA"/>
    <property type="match status" value="1"/>
</dbReference>
<protein>
    <submittedName>
        <fullName evidence="1">TIGR01459 family HAD-type hydrolase</fullName>
    </submittedName>
</protein>
<dbReference type="InterPro" id="IPR006357">
    <property type="entry name" value="HAD-SF_hydro_IIA"/>
</dbReference>
<dbReference type="GO" id="GO:0016791">
    <property type="term" value="F:phosphatase activity"/>
    <property type="evidence" value="ECO:0007669"/>
    <property type="project" value="TreeGrafter"/>
</dbReference>
<dbReference type="NCBIfam" id="TIGR01459">
    <property type="entry name" value="HAD-SF-IIA-hyp4"/>
    <property type="match status" value="1"/>
</dbReference>
<dbReference type="Gene3D" id="3.40.50.1000">
    <property type="entry name" value="HAD superfamily/HAD-like"/>
    <property type="match status" value="2"/>
</dbReference>
<dbReference type="SUPFAM" id="SSF56784">
    <property type="entry name" value="HAD-like"/>
    <property type="match status" value="1"/>
</dbReference>
<keyword evidence="2" id="KW-1185">Reference proteome</keyword>
<dbReference type="PANTHER" id="PTHR19288">
    <property type="entry name" value="4-NITROPHENYLPHOSPHATASE-RELATED"/>
    <property type="match status" value="1"/>
</dbReference>
<dbReference type="EMBL" id="SMZO01000011">
    <property type="protein sequence ID" value="TDL89396.1"/>
    <property type="molecule type" value="Genomic_DNA"/>
</dbReference>
<evidence type="ECO:0000313" key="1">
    <source>
        <dbReference type="EMBL" id="TDL89396.1"/>
    </source>
</evidence>
<dbReference type="InterPro" id="IPR006356">
    <property type="entry name" value="HAD-SF_hydro_IIA_hyp3"/>
</dbReference>